<gene>
    <name evidence="2" type="ORF">B0A52_06738</name>
</gene>
<reference evidence="2 3" key="1">
    <citation type="submission" date="2017-03" db="EMBL/GenBank/DDBJ databases">
        <title>Genomes of endolithic fungi from Antarctica.</title>
        <authorList>
            <person name="Coleine C."/>
            <person name="Masonjones S."/>
            <person name="Stajich J.E."/>
        </authorList>
    </citation>
    <scope>NUCLEOTIDE SEQUENCE [LARGE SCALE GENOMIC DNA]</scope>
    <source>
        <strain evidence="2 3">CCFEE 6314</strain>
    </source>
</reference>
<name>A0A438N202_EXOME</name>
<dbReference type="Proteomes" id="UP000288859">
    <property type="component" value="Unassembled WGS sequence"/>
</dbReference>
<protein>
    <submittedName>
        <fullName evidence="2">Uncharacterized protein</fullName>
    </submittedName>
</protein>
<evidence type="ECO:0000256" key="1">
    <source>
        <dbReference type="SAM" id="MobiDB-lite"/>
    </source>
</evidence>
<organism evidence="2 3">
    <name type="scientific">Exophiala mesophila</name>
    <name type="common">Black yeast-like fungus</name>
    <dbReference type="NCBI Taxonomy" id="212818"/>
    <lineage>
        <taxon>Eukaryota</taxon>
        <taxon>Fungi</taxon>
        <taxon>Dikarya</taxon>
        <taxon>Ascomycota</taxon>
        <taxon>Pezizomycotina</taxon>
        <taxon>Eurotiomycetes</taxon>
        <taxon>Chaetothyriomycetidae</taxon>
        <taxon>Chaetothyriales</taxon>
        <taxon>Herpotrichiellaceae</taxon>
        <taxon>Exophiala</taxon>
    </lineage>
</organism>
<evidence type="ECO:0000313" key="3">
    <source>
        <dbReference type="Proteomes" id="UP000288859"/>
    </source>
</evidence>
<evidence type="ECO:0000313" key="2">
    <source>
        <dbReference type="EMBL" id="RVX69674.1"/>
    </source>
</evidence>
<accession>A0A438N202</accession>
<proteinExistence type="predicted"/>
<dbReference type="EMBL" id="NAJM01000028">
    <property type="protein sequence ID" value="RVX69674.1"/>
    <property type="molecule type" value="Genomic_DNA"/>
</dbReference>
<comment type="caution">
    <text evidence="2">The sequence shown here is derived from an EMBL/GenBank/DDBJ whole genome shotgun (WGS) entry which is preliminary data.</text>
</comment>
<sequence length="160" mass="17685">MKVELEPIPPPPIPVKKRKKPKIPKVRVFAAETVELQPGTGYNIGIDHKPLPAGKSYLFTLFLMMDAESGKWVSAPRALVSDDVSRIPISNLGEVPVKVLKNRLLGVLEVVDENHIGVTVTYDAYLASVFDGDMDEDVGDLGQPEKPRFGNDMKEYEGKE</sequence>
<feature type="compositionally biased region" description="Basic and acidic residues" evidence="1">
    <location>
        <begin position="143"/>
        <end position="160"/>
    </location>
</feature>
<dbReference type="AlphaFoldDB" id="A0A438N202"/>
<feature type="region of interest" description="Disordered" evidence="1">
    <location>
        <begin position="136"/>
        <end position="160"/>
    </location>
</feature>